<evidence type="ECO:0000256" key="2">
    <source>
        <dbReference type="SAM" id="MobiDB-lite"/>
    </source>
</evidence>
<dbReference type="InterPro" id="IPR001478">
    <property type="entry name" value="PDZ"/>
</dbReference>
<dbReference type="Pfam" id="PF00595">
    <property type="entry name" value="PDZ"/>
    <property type="match status" value="1"/>
</dbReference>
<dbReference type="Proteomes" id="UP000887566">
    <property type="component" value="Unplaced"/>
</dbReference>
<dbReference type="Pfam" id="PF25082">
    <property type="entry name" value="GIPC1_GH2"/>
    <property type="match status" value="1"/>
</dbReference>
<evidence type="ECO:0000256" key="1">
    <source>
        <dbReference type="ARBA" id="ARBA00009011"/>
    </source>
</evidence>
<dbReference type="AlphaFoldDB" id="A0A914XLD5"/>
<comment type="similarity">
    <text evidence="1">Belongs to the GIPC family.</text>
</comment>
<dbReference type="InterPro" id="IPR017379">
    <property type="entry name" value="GIPC1/2/3"/>
</dbReference>
<feature type="region of interest" description="Disordered" evidence="2">
    <location>
        <begin position="1"/>
        <end position="33"/>
    </location>
</feature>
<dbReference type="SMART" id="SM00228">
    <property type="entry name" value="PDZ"/>
    <property type="match status" value="1"/>
</dbReference>
<dbReference type="Gene3D" id="2.30.42.10">
    <property type="match status" value="1"/>
</dbReference>
<sequence>MRSSNDPERASSVAVVARHRSRSPHRRSRSRRVAAANANVYQSDLVKRAARGKERFRCQLAHGSSTALISGFNRLSQLYQSIANCYDDVTFDDILYCTVNTHKLDMNLLISSNISLSDVIFAHARGERKRVCLEKSEASLGLTITDNGCGKAFVKRIELDSIAGRARPAINVGDYIEKINGEPVTGKRHLTVAKMLRAISIGDIVALTLIEPKKPGFSPTESHSLTAQKGTEMKTAQSKARDSVISRETLSPLIVNRINDIFDAYLGFHDHHLALTVWELGRDCETLKELRARIGQSVGAAFGFPAELVDDVWGVVDDWHSGRLRPRPVAVVRPFVQ</sequence>
<dbReference type="PANTHER" id="PTHR12259">
    <property type="entry name" value="RGS-GAIP INTERACTING PROTEIN GIPC"/>
    <property type="match status" value="1"/>
</dbReference>
<dbReference type="PANTHER" id="PTHR12259:SF1">
    <property type="entry name" value="GH21964P"/>
    <property type="match status" value="1"/>
</dbReference>
<evidence type="ECO:0000313" key="5">
    <source>
        <dbReference type="WBParaSite" id="PSAMB.scaffold8403size6264.g31408.t1"/>
    </source>
</evidence>
<feature type="compositionally biased region" description="Polar residues" evidence="2">
    <location>
        <begin position="219"/>
        <end position="238"/>
    </location>
</feature>
<dbReference type="InterPro" id="IPR036034">
    <property type="entry name" value="PDZ_sf"/>
</dbReference>
<keyword evidence="4" id="KW-1185">Reference proteome</keyword>
<dbReference type="PROSITE" id="PS50106">
    <property type="entry name" value="PDZ"/>
    <property type="match status" value="1"/>
</dbReference>
<feature type="region of interest" description="Disordered" evidence="2">
    <location>
        <begin position="218"/>
        <end position="240"/>
    </location>
</feature>
<dbReference type="InterPro" id="IPR056814">
    <property type="entry name" value="GIPC1-3_GH1"/>
</dbReference>
<reference evidence="5" key="1">
    <citation type="submission" date="2022-11" db="UniProtKB">
        <authorList>
            <consortium name="WormBaseParasite"/>
        </authorList>
    </citation>
    <scope>IDENTIFICATION</scope>
</reference>
<feature type="compositionally biased region" description="Basic residues" evidence="2">
    <location>
        <begin position="17"/>
        <end position="32"/>
    </location>
</feature>
<organism evidence="4 5">
    <name type="scientific">Plectus sambesii</name>
    <dbReference type="NCBI Taxonomy" id="2011161"/>
    <lineage>
        <taxon>Eukaryota</taxon>
        <taxon>Metazoa</taxon>
        <taxon>Ecdysozoa</taxon>
        <taxon>Nematoda</taxon>
        <taxon>Chromadorea</taxon>
        <taxon>Plectida</taxon>
        <taxon>Plectina</taxon>
        <taxon>Plectoidea</taxon>
        <taxon>Plectidae</taxon>
        <taxon>Plectus</taxon>
    </lineage>
</organism>
<name>A0A914XLD5_9BILA</name>
<dbReference type="InterPro" id="IPR055349">
    <property type="entry name" value="GH2_GIPC"/>
</dbReference>
<evidence type="ECO:0000313" key="4">
    <source>
        <dbReference type="Proteomes" id="UP000887566"/>
    </source>
</evidence>
<dbReference type="WBParaSite" id="PSAMB.scaffold8403size6264.g31408.t1">
    <property type="protein sequence ID" value="PSAMB.scaffold8403size6264.g31408.t1"/>
    <property type="gene ID" value="PSAMB.scaffold8403size6264.g31408"/>
</dbReference>
<dbReference type="SUPFAM" id="SSF50156">
    <property type="entry name" value="PDZ domain-like"/>
    <property type="match status" value="1"/>
</dbReference>
<feature type="domain" description="PDZ" evidence="3">
    <location>
        <begin position="130"/>
        <end position="197"/>
    </location>
</feature>
<accession>A0A914XLD5</accession>
<proteinExistence type="inferred from homology"/>
<dbReference type="Pfam" id="PF25083">
    <property type="entry name" value="GIPC1_GH1"/>
    <property type="match status" value="1"/>
</dbReference>
<evidence type="ECO:0000259" key="3">
    <source>
        <dbReference type="PROSITE" id="PS50106"/>
    </source>
</evidence>
<protein>
    <submittedName>
        <fullName evidence="5">PDZ domain-containing protein</fullName>
    </submittedName>
</protein>